<dbReference type="RefSeq" id="WP_344113020.1">
    <property type="nucleotide sequence ID" value="NZ_BAAANE010000007.1"/>
</dbReference>
<dbReference type="InterPro" id="IPR017595">
    <property type="entry name" value="OHCU_decarboxylase-2"/>
</dbReference>
<dbReference type="Gene3D" id="1.10.3330.10">
    <property type="entry name" value="Oxo-4-hydroxy-4-carboxy-5-ureidoimidazoline decarboxylase"/>
    <property type="match status" value="1"/>
</dbReference>
<keyword evidence="9" id="KW-1185">Reference proteome</keyword>
<dbReference type="NCBIfam" id="NF010372">
    <property type="entry name" value="PRK13798.1"/>
    <property type="match status" value="1"/>
</dbReference>
<evidence type="ECO:0000256" key="3">
    <source>
        <dbReference type="ARBA" id="ARBA00012257"/>
    </source>
</evidence>
<evidence type="ECO:0000256" key="6">
    <source>
        <dbReference type="ARBA" id="ARBA00023239"/>
    </source>
</evidence>
<dbReference type="PANTHER" id="PTHR43466">
    <property type="entry name" value="2-OXO-4-HYDROXY-4-CARBOXY-5-UREIDOIMIDAZOLINE DECARBOXYLASE-RELATED"/>
    <property type="match status" value="1"/>
</dbReference>
<feature type="domain" description="Oxo-4-hydroxy-4-carboxy-5-ureidoimidazoline decarboxylase" evidence="7">
    <location>
        <begin position="7"/>
        <end position="159"/>
    </location>
</feature>
<dbReference type="Pfam" id="PF09349">
    <property type="entry name" value="OHCU_decarbox"/>
    <property type="match status" value="1"/>
</dbReference>
<keyword evidence="6" id="KW-0456">Lyase</keyword>
<evidence type="ECO:0000259" key="7">
    <source>
        <dbReference type="Pfam" id="PF09349"/>
    </source>
</evidence>
<proteinExistence type="predicted"/>
<evidence type="ECO:0000256" key="4">
    <source>
        <dbReference type="ARBA" id="ARBA00022631"/>
    </source>
</evidence>
<name>A0ABN2FF50_9ACTN</name>
<comment type="pathway">
    <text evidence="2">Purine metabolism; urate degradation; (S)-allantoin from urate: step 3/3.</text>
</comment>
<evidence type="ECO:0000256" key="2">
    <source>
        <dbReference type="ARBA" id="ARBA00004754"/>
    </source>
</evidence>
<dbReference type="Proteomes" id="UP001501319">
    <property type="component" value="Unassembled WGS sequence"/>
</dbReference>
<dbReference type="EMBL" id="BAAANE010000007">
    <property type="protein sequence ID" value="GAA1644090.1"/>
    <property type="molecule type" value="Genomic_DNA"/>
</dbReference>
<reference evidence="8 9" key="1">
    <citation type="journal article" date="2019" name="Int. J. Syst. Evol. Microbiol.">
        <title>The Global Catalogue of Microorganisms (GCM) 10K type strain sequencing project: providing services to taxonomists for standard genome sequencing and annotation.</title>
        <authorList>
            <consortium name="The Broad Institute Genomics Platform"/>
            <consortium name="The Broad Institute Genome Sequencing Center for Infectious Disease"/>
            <person name="Wu L."/>
            <person name="Ma J."/>
        </authorList>
    </citation>
    <scope>NUCLEOTIDE SEQUENCE [LARGE SCALE GENOMIC DNA]</scope>
    <source>
        <strain evidence="8 9">JCM 14306</strain>
    </source>
</reference>
<evidence type="ECO:0000313" key="8">
    <source>
        <dbReference type="EMBL" id="GAA1644090.1"/>
    </source>
</evidence>
<dbReference type="SUPFAM" id="SSF158694">
    <property type="entry name" value="UraD-Like"/>
    <property type="match status" value="1"/>
</dbReference>
<keyword evidence="5" id="KW-0210">Decarboxylase</keyword>
<keyword evidence="4" id="KW-0659">Purine metabolism</keyword>
<dbReference type="InterPro" id="IPR036778">
    <property type="entry name" value="OHCU_decarboxylase_sf"/>
</dbReference>
<dbReference type="PANTHER" id="PTHR43466:SF1">
    <property type="entry name" value="2-OXO-4-HYDROXY-4-CARBOXY-5-UREIDOIMIDAZOLINE DECARBOXYLASE-RELATED"/>
    <property type="match status" value="1"/>
</dbReference>
<dbReference type="EC" id="4.1.1.97" evidence="3"/>
<comment type="catalytic activity">
    <reaction evidence="1">
        <text>5-hydroxy-2-oxo-4-ureido-2,5-dihydro-1H-imidazole-5-carboxylate + H(+) = (S)-allantoin + CO2</text>
        <dbReference type="Rhea" id="RHEA:26301"/>
        <dbReference type="ChEBI" id="CHEBI:15378"/>
        <dbReference type="ChEBI" id="CHEBI:15678"/>
        <dbReference type="ChEBI" id="CHEBI:16526"/>
        <dbReference type="ChEBI" id="CHEBI:58639"/>
        <dbReference type="EC" id="4.1.1.97"/>
    </reaction>
</comment>
<dbReference type="InterPro" id="IPR018020">
    <property type="entry name" value="OHCU_decarboxylase"/>
</dbReference>
<comment type="caution">
    <text evidence="8">The sequence shown here is derived from an EMBL/GenBank/DDBJ whole genome shotgun (WGS) entry which is preliminary data.</text>
</comment>
<evidence type="ECO:0000313" key="9">
    <source>
        <dbReference type="Proteomes" id="UP001501319"/>
    </source>
</evidence>
<evidence type="ECO:0000256" key="1">
    <source>
        <dbReference type="ARBA" id="ARBA00001163"/>
    </source>
</evidence>
<gene>
    <name evidence="8" type="primary">uraD</name>
    <name evidence="8" type="ORF">GCM10009744_38210</name>
</gene>
<evidence type="ECO:0000256" key="5">
    <source>
        <dbReference type="ARBA" id="ARBA00022793"/>
    </source>
</evidence>
<protein>
    <recommendedName>
        <fullName evidence="3">2-oxo-4-hydroxy-4-carboxy-5-ureidoimidazoline decarboxylase</fullName>
        <ecNumber evidence="3">4.1.1.97</ecNumber>
    </recommendedName>
</protein>
<accession>A0ABN2FF50</accession>
<sequence>MDLQDFNHAPADRLRPMLAACCDVPRWVDGILAGRPYGDAPAVIKVADLAVRDLEDSEVDQALAAHPRIGDRPDGDSTEAAWSRSEQAGVADDAGIRAALAVGNREYEQRFGRVFLICATGLSAQEMLTSLRRRLTNDHATEAAVVRDELRKIAVLRLAKVVAGDAADEEIPA</sequence>
<organism evidence="8 9">
    <name type="scientific">Kribbella alba</name>
    <dbReference type="NCBI Taxonomy" id="190197"/>
    <lineage>
        <taxon>Bacteria</taxon>
        <taxon>Bacillati</taxon>
        <taxon>Actinomycetota</taxon>
        <taxon>Actinomycetes</taxon>
        <taxon>Propionibacteriales</taxon>
        <taxon>Kribbellaceae</taxon>
        <taxon>Kribbella</taxon>
    </lineage>
</organism>
<dbReference type="NCBIfam" id="TIGR03180">
    <property type="entry name" value="UraD_2"/>
    <property type="match status" value="1"/>
</dbReference>